<keyword evidence="5 7" id="KW-1133">Transmembrane helix</keyword>
<feature type="transmembrane region" description="Helical" evidence="7">
    <location>
        <begin position="98"/>
        <end position="122"/>
    </location>
</feature>
<evidence type="ECO:0000256" key="3">
    <source>
        <dbReference type="ARBA" id="ARBA00022475"/>
    </source>
</evidence>
<dbReference type="Pfam" id="PF19300">
    <property type="entry name" value="BPD_transp_1_N"/>
    <property type="match status" value="1"/>
</dbReference>
<feature type="transmembrane region" description="Helical" evidence="7">
    <location>
        <begin position="9"/>
        <end position="27"/>
    </location>
</feature>
<keyword evidence="10" id="KW-1185">Reference proteome</keyword>
<comment type="subcellular location">
    <subcellularLocation>
        <location evidence="1 7">Cell membrane</location>
        <topology evidence="1 7">Multi-pass membrane protein</topology>
    </subcellularLocation>
</comment>
<feature type="domain" description="ABC transmembrane type-1" evidence="8">
    <location>
        <begin position="96"/>
        <end position="304"/>
    </location>
</feature>
<evidence type="ECO:0000256" key="2">
    <source>
        <dbReference type="ARBA" id="ARBA00022448"/>
    </source>
</evidence>
<dbReference type="EMBL" id="AP027732">
    <property type="protein sequence ID" value="BDZ52040.1"/>
    <property type="molecule type" value="Genomic_DNA"/>
</dbReference>
<dbReference type="InterPro" id="IPR035906">
    <property type="entry name" value="MetI-like_sf"/>
</dbReference>
<dbReference type="Pfam" id="PF00528">
    <property type="entry name" value="BPD_transp_1"/>
    <property type="match status" value="1"/>
</dbReference>
<protein>
    <submittedName>
        <fullName evidence="9">ABC transporter permease</fullName>
    </submittedName>
</protein>
<name>A0ABM8GUA5_9MICO</name>
<feature type="transmembrane region" description="Helical" evidence="7">
    <location>
        <begin position="134"/>
        <end position="157"/>
    </location>
</feature>
<keyword evidence="4 7" id="KW-0812">Transmembrane</keyword>
<dbReference type="Gene3D" id="1.10.3720.10">
    <property type="entry name" value="MetI-like"/>
    <property type="match status" value="1"/>
</dbReference>
<dbReference type="RefSeq" id="WP_286344684.1">
    <property type="nucleotide sequence ID" value="NZ_AP027732.1"/>
</dbReference>
<feature type="transmembrane region" description="Helical" evidence="7">
    <location>
        <begin position="281"/>
        <end position="307"/>
    </location>
</feature>
<evidence type="ECO:0000256" key="6">
    <source>
        <dbReference type="ARBA" id="ARBA00023136"/>
    </source>
</evidence>
<evidence type="ECO:0000256" key="5">
    <source>
        <dbReference type="ARBA" id="ARBA00022989"/>
    </source>
</evidence>
<comment type="similarity">
    <text evidence="7">Belongs to the binding-protein-dependent transport system permease family.</text>
</comment>
<evidence type="ECO:0000259" key="8">
    <source>
        <dbReference type="PROSITE" id="PS50928"/>
    </source>
</evidence>
<keyword evidence="6 7" id="KW-0472">Membrane</keyword>
<sequence length="314" mass="33213">MIVYVLRRLGAGVVVFLSVTALTYALFHARGGDALARHFLPVNASAEQVHRTAGSLGLLRPLHVQYLEWLGDLLHGSLGFSFDSDQSVLGILANRLPVTLSLVVMSLIITIVIGVPLGVLAATRGGVLDRGLQVLTVVVQAVPGYWLALILAIVFGLVLRLVPATGYVPLSVSPTGWFSTMILPALAIALGAVAFVAAQIRGTMLDVLQQDYIRTIRSRGISSRSIVLKHALRNAAPPMLTVLSLQVISLLGGAVIVERIFALPGLGSISVSAGQQGDAPVVLGTVMYMVIVVVVVNLATDVLNGFLNPKVRIR</sequence>
<evidence type="ECO:0000313" key="10">
    <source>
        <dbReference type="Proteomes" id="UP001321486"/>
    </source>
</evidence>
<gene>
    <name evidence="9" type="ORF">GCM10025867_42810</name>
</gene>
<feature type="transmembrane region" description="Helical" evidence="7">
    <location>
        <begin position="177"/>
        <end position="198"/>
    </location>
</feature>
<evidence type="ECO:0000256" key="4">
    <source>
        <dbReference type="ARBA" id="ARBA00022692"/>
    </source>
</evidence>
<feature type="transmembrane region" description="Helical" evidence="7">
    <location>
        <begin position="239"/>
        <end position="261"/>
    </location>
</feature>
<dbReference type="PROSITE" id="PS50928">
    <property type="entry name" value="ABC_TM1"/>
    <property type="match status" value="1"/>
</dbReference>
<dbReference type="InterPro" id="IPR045621">
    <property type="entry name" value="BPD_transp_1_N"/>
</dbReference>
<reference evidence="10" key="1">
    <citation type="journal article" date="2019" name="Int. J. Syst. Evol. Microbiol.">
        <title>The Global Catalogue of Microorganisms (GCM) 10K type strain sequencing project: providing services to taxonomists for standard genome sequencing and annotation.</title>
        <authorList>
            <consortium name="The Broad Institute Genomics Platform"/>
            <consortium name="The Broad Institute Genome Sequencing Center for Infectious Disease"/>
            <person name="Wu L."/>
            <person name="Ma J."/>
        </authorList>
    </citation>
    <scope>NUCLEOTIDE SEQUENCE [LARGE SCALE GENOMIC DNA]</scope>
    <source>
        <strain evidence="10">NBRC 108728</strain>
    </source>
</reference>
<evidence type="ECO:0000256" key="7">
    <source>
        <dbReference type="RuleBase" id="RU363032"/>
    </source>
</evidence>
<evidence type="ECO:0000313" key="9">
    <source>
        <dbReference type="EMBL" id="BDZ52040.1"/>
    </source>
</evidence>
<dbReference type="PANTHER" id="PTHR43163:SF3">
    <property type="entry name" value="PEPTIDE ABC TRANSPORTER PERMEASE PROTEIN"/>
    <property type="match status" value="1"/>
</dbReference>
<keyword evidence="2 7" id="KW-0813">Transport</keyword>
<accession>A0ABM8GUA5</accession>
<dbReference type="PANTHER" id="PTHR43163">
    <property type="entry name" value="DIPEPTIDE TRANSPORT SYSTEM PERMEASE PROTEIN DPPB-RELATED"/>
    <property type="match status" value="1"/>
</dbReference>
<dbReference type="CDD" id="cd06261">
    <property type="entry name" value="TM_PBP2"/>
    <property type="match status" value="1"/>
</dbReference>
<evidence type="ECO:0000256" key="1">
    <source>
        <dbReference type="ARBA" id="ARBA00004651"/>
    </source>
</evidence>
<dbReference type="SUPFAM" id="SSF161098">
    <property type="entry name" value="MetI-like"/>
    <property type="match status" value="1"/>
</dbReference>
<proteinExistence type="inferred from homology"/>
<dbReference type="InterPro" id="IPR000515">
    <property type="entry name" value="MetI-like"/>
</dbReference>
<dbReference type="Proteomes" id="UP001321486">
    <property type="component" value="Chromosome"/>
</dbReference>
<keyword evidence="3" id="KW-1003">Cell membrane</keyword>
<organism evidence="9 10">
    <name type="scientific">Frondihabitans sucicola</name>
    <dbReference type="NCBI Taxonomy" id="1268041"/>
    <lineage>
        <taxon>Bacteria</taxon>
        <taxon>Bacillati</taxon>
        <taxon>Actinomycetota</taxon>
        <taxon>Actinomycetes</taxon>
        <taxon>Micrococcales</taxon>
        <taxon>Microbacteriaceae</taxon>
        <taxon>Frondihabitans</taxon>
    </lineage>
</organism>